<reference evidence="3 4" key="1">
    <citation type="journal article" date="2023" name="Commun. Biol.">
        <title>Genome analysis of Parmales, the sister group of diatoms, reveals the evolutionary specialization of diatoms from phago-mixotrophs to photoautotrophs.</title>
        <authorList>
            <person name="Ban H."/>
            <person name="Sato S."/>
            <person name="Yoshikawa S."/>
            <person name="Yamada K."/>
            <person name="Nakamura Y."/>
            <person name="Ichinomiya M."/>
            <person name="Sato N."/>
            <person name="Blanc-Mathieu R."/>
            <person name="Endo H."/>
            <person name="Kuwata A."/>
            <person name="Ogata H."/>
        </authorList>
    </citation>
    <scope>NUCLEOTIDE SEQUENCE [LARGE SCALE GENOMIC DNA]</scope>
</reference>
<proteinExistence type="predicted"/>
<feature type="coiled-coil region" evidence="1">
    <location>
        <begin position="108"/>
        <end position="135"/>
    </location>
</feature>
<feature type="region of interest" description="Disordered" evidence="2">
    <location>
        <begin position="1"/>
        <end position="25"/>
    </location>
</feature>
<dbReference type="Proteomes" id="UP001165060">
    <property type="component" value="Unassembled WGS sequence"/>
</dbReference>
<evidence type="ECO:0000256" key="2">
    <source>
        <dbReference type="SAM" id="MobiDB-lite"/>
    </source>
</evidence>
<evidence type="ECO:0000256" key="1">
    <source>
        <dbReference type="SAM" id="Coils"/>
    </source>
</evidence>
<dbReference type="EMBL" id="BRYB01003631">
    <property type="protein sequence ID" value="GMI39847.1"/>
    <property type="molecule type" value="Genomic_DNA"/>
</dbReference>
<keyword evidence="1" id="KW-0175">Coiled coil</keyword>
<sequence>MSGGDGFAYSPLPAPPRPPSRPVVPAPDATAAFVFSAPSPSPPFKVSDAPFSVGLAPPVPVTPPCPPPSRGGSPAYTALDGGVRGLNVDNAAAFAYAEQGIIGGGGSSRGAQAELRELRERIRVLEGSERRSKKKASEDRALFEEELRMSRKDVAEGGAKFRECIRVLEDTMRRNRKEAVERELVVRVLNEKVARHSAESWALLEEVARKSREDAAESQALCAAAFGRVQELQAAMALAGTDVSPDQ</sequence>
<name>A0ABQ6N3N6_9STRA</name>
<feature type="compositionally biased region" description="Pro residues" evidence="2">
    <location>
        <begin position="12"/>
        <end position="25"/>
    </location>
</feature>
<comment type="caution">
    <text evidence="3">The sequence shown here is derived from an EMBL/GenBank/DDBJ whole genome shotgun (WGS) entry which is preliminary data.</text>
</comment>
<protein>
    <submittedName>
        <fullName evidence="3">Uncharacterized protein</fullName>
    </submittedName>
</protein>
<gene>
    <name evidence="3" type="ORF">TeGR_g8083</name>
</gene>
<keyword evidence="4" id="KW-1185">Reference proteome</keyword>
<organism evidence="3 4">
    <name type="scientific">Tetraparma gracilis</name>
    <dbReference type="NCBI Taxonomy" id="2962635"/>
    <lineage>
        <taxon>Eukaryota</taxon>
        <taxon>Sar</taxon>
        <taxon>Stramenopiles</taxon>
        <taxon>Ochrophyta</taxon>
        <taxon>Bolidophyceae</taxon>
        <taxon>Parmales</taxon>
        <taxon>Triparmaceae</taxon>
        <taxon>Tetraparma</taxon>
    </lineage>
</organism>
<evidence type="ECO:0000313" key="3">
    <source>
        <dbReference type="EMBL" id="GMI39847.1"/>
    </source>
</evidence>
<accession>A0ABQ6N3N6</accession>
<evidence type="ECO:0000313" key="4">
    <source>
        <dbReference type="Proteomes" id="UP001165060"/>
    </source>
</evidence>